<evidence type="ECO:0000256" key="1">
    <source>
        <dbReference type="SAM" id="MobiDB-lite"/>
    </source>
</evidence>
<name>A0A081RHQ5_SPHCR</name>
<gene>
    <name evidence="2" type="ORF">BV95_00957</name>
</gene>
<proteinExistence type="predicted"/>
<protein>
    <submittedName>
        <fullName evidence="2">Uncharacterized protein</fullName>
    </submittedName>
</protein>
<evidence type="ECO:0000313" key="3">
    <source>
        <dbReference type="Proteomes" id="UP000028411"/>
    </source>
</evidence>
<evidence type="ECO:0000313" key="2">
    <source>
        <dbReference type="EMBL" id="KEQ54728.1"/>
    </source>
</evidence>
<feature type="region of interest" description="Disordered" evidence="1">
    <location>
        <begin position="1"/>
        <end position="24"/>
    </location>
</feature>
<organism evidence="2 3">
    <name type="scientific">Sphingobium chlorophenolicum</name>
    <dbReference type="NCBI Taxonomy" id="46429"/>
    <lineage>
        <taxon>Bacteria</taxon>
        <taxon>Pseudomonadati</taxon>
        <taxon>Pseudomonadota</taxon>
        <taxon>Alphaproteobacteria</taxon>
        <taxon>Sphingomonadales</taxon>
        <taxon>Sphingomonadaceae</taxon>
        <taxon>Sphingobium</taxon>
    </lineage>
</organism>
<feature type="compositionally biased region" description="Basic and acidic residues" evidence="1">
    <location>
        <begin position="75"/>
        <end position="101"/>
    </location>
</feature>
<reference evidence="2 3" key="1">
    <citation type="submission" date="2014-02" db="EMBL/GenBank/DDBJ databases">
        <title>Whole genome sequence of Sphingobium chlorophenolicum NBRC 16172.</title>
        <authorList>
            <person name="Gan H.M."/>
            <person name="Gan H.Y."/>
            <person name="Chew T.H."/>
            <person name="Savka M.A."/>
        </authorList>
    </citation>
    <scope>NUCLEOTIDE SEQUENCE [LARGE SCALE GENOMIC DNA]</scope>
    <source>
        <strain evidence="2 3">NBRC 16172</strain>
    </source>
</reference>
<feature type="region of interest" description="Disordered" evidence="1">
    <location>
        <begin position="62"/>
        <end position="107"/>
    </location>
</feature>
<comment type="caution">
    <text evidence="2">The sequence shown here is derived from an EMBL/GenBank/DDBJ whole genome shotgun (WGS) entry which is preliminary data.</text>
</comment>
<accession>A0A081RHQ5</accession>
<feature type="region of interest" description="Disordered" evidence="1">
    <location>
        <begin position="120"/>
        <end position="149"/>
    </location>
</feature>
<sequence>MRTGRRSLWSPGGKAPQDAAAGSGHASWGMSALVAPKLDASCCHGKKLIIAILCQQRAVTPMSGADRSSARAPLRHGESDSARTGDHRVVRSKADHRRDRPPSVSQFRYSRRGWHRYRVVPDEPRMPGPRRAQRDRASAALPSHRRPAPGCWRATEGRLALDGGAIGRPGCKDGGLHFGLKLRVRATMKGSRKERVCDMTYPPFLPRLSPKAKFPEDWFGLV</sequence>
<dbReference type="AlphaFoldDB" id="A0A081RHQ5"/>
<dbReference type="EMBL" id="JFHR01000007">
    <property type="protein sequence ID" value="KEQ54728.1"/>
    <property type="molecule type" value="Genomic_DNA"/>
</dbReference>
<dbReference type="Proteomes" id="UP000028411">
    <property type="component" value="Unassembled WGS sequence"/>
</dbReference>